<dbReference type="NCBIfam" id="TIGR01634">
    <property type="entry name" value="tail_P2_I"/>
    <property type="match status" value="1"/>
</dbReference>
<dbReference type="InterPro" id="IPR006521">
    <property type="entry name" value="Tail_protein_I"/>
</dbReference>
<evidence type="ECO:0000313" key="1">
    <source>
        <dbReference type="EMBL" id="GAL31231.1"/>
    </source>
</evidence>
<accession>A0ABQ0JR53</accession>
<name>A0ABQ0JR53_9VIBR</name>
<gene>
    <name evidence="1" type="ORF">JCM19239_1355</name>
</gene>
<comment type="caution">
    <text evidence="1">The sequence shown here is derived from an EMBL/GenBank/DDBJ whole genome shotgun (WGS) entry which is preliminary data.</text>
</comment>
<dbReference type="Proteomes" id="UP000029223">
    <property type="component" value="Unassembled WGS sequence"/>
</dbReference>
<sequence>MDKALDALSGVPVAKVATLWNPWLCPKDWLPWLAFAMRATEWSDHWTEQQQRQYIASLPYVNRIRGTKRP</sequence>
<keyword evidence="2" id="KW-1185">Reference proteome</keyword>
<evidence type="ECO:0000313" key="2">
    <source>
        <dbReference type="Proteomes" id="UP000029223"/>
    </source>
</evidence>
<reference evidence="2" key="2">
    <citation type="submission" date="2014-09" db="EMBL/GenBank/DDBJ databases">
        <authorList>
            <consortium name="NBRP consortium"/>
            <person name="Sawabe T."/>
            <person name="Meirelles P."/>
            <person name="Nakanishi M."/>
            <person name="Sayaka M."/>
            <person name="Hattori M."/>
            <person name="Ohkuma M."/>
        </authorList>
    </citation>
    <scope>NUCLEOTIDE SEQUENCE [LARGE SCALE GENOMIC DNA]</scope>
    <source>
        <strain evidence="2">JCM 19239</strain>
    </source>
</reference>
<organism evidence="1 2">
    <name type="scientific">Vibrio variabilis</name>
    <dbReference type="NCBI Taxonomy" id="990271"/>
    <lineage>
        <taxon>Bacteria</taxon>
        <taxon>Pseudomonadati</taxon>
        <taxon>Pseudomonadota</taxon>
        <taxon>Gammaproteobacteria</taxon>
        <taxon>Vibrionales</taxon>
        <taxon>Vibrionaceae</taxon>
        <taxon>Vibrio</taxon>
    </lineage>
</organism>
<dbReference type="EMBL" id="BBMS01000141">
    <property type="protein sequence ID" value="GAL31231.1"/>
    <property type="molecule type" value="Genomic_DNA"/>
</dbReference>
<reference evidence="2" key="1">
    <citation type="submission" date="2014-09" db="EMBL/GenBank/DDBJ databases">
        <title>Vibrio variabilis JCM 19239. (C206) whole genome shotgun sequence.</title>
        <authorList>
            <person name="Sawabe T."/>
            <person name="Meirelles P."/>
            <person name="Nakanishi M."/>
            <person name="Sayaka M."/>
            <person name="Hattori M."/>
            <person name="Ohkuma M."/>
        </authorList>
    </citation>
    <scope>NUCLEOTIDE SEQUENCE [LARGE SCALE GENOMIC DNA]</scope>
    <source>
        <strain evidence="2">JCM 19239</strain>
    </source>
</reference>
<dbReference type="Pfam" id="PF09684">
    <property type="entry name" value="Tail_P2_I"/>
    <property type="match status" value="1"/>
</dbReference>
<proteinExistence type="predicted"/>
<protein>
    <submittedName>
        <fullName evidence="1">Uncharacterized protein</fullName>
    </submittedName>
</protein>